<dbReference type="Pfam" id="PF01527">
    <property type="entry name" value="HTH_Tnp_1"/>
    <property type="match status" value="1"/>
</dbReference>
<evidence type="ECO:0008006" key="4">
    <source>
        <dbReference type="Google" id="ProtNLM"/>
    </source>
</evidence>
<protein>
    <recommendedName>
        <fullName evidence="4">Transposase</fullName>
    </recommendedName>
</protein>
<dbReference type="InterPro" id="IPR002514">
    <property type="entry name" value="Transposase_8"/>
</dbReference>
<proteinExistence type="predicted"/>
<sequence length="110" mass="12359">MSTPRRQYSQEFKDQLVEEVMEFSKPIAEVARDYGIAAQSLGNWVKKYRQTHGHDDADSSATAGATAREQALEREVQELKAELSFVKKAALDSSRQGNTMLFDFNWGSVA</sequence>
<keyword evidence="3" id="KW-1185">Reference proteome</keyword>
<dbReference type="RefSeq" id="WP_343959856.1">
    <property type="nucleotide sequence ID" value="NZ_BAAAMN010000063.1"/>
</dbReference>
<dbReference type="Proteomes" id="UP001501461">
    <property type="component" value="Unassembled WGS sequence"/>
</dbReference>
<evidence type="ECO:0000313" key="3">
    <source>
        <dbReference type="Proteomes" id="UP001501461"/>
    </source>
</evidence>
<feature type="region of interest" description="Disordered" evidence="1">
    <location>
        <begin position="51"/>
        <end position="72"/>
    </location>
</feature>
<accession>A0ABP5GJ21</accession>
<organism evidence="2 3">
    <name type="scientific">Yaniella flava</name>
    <dbReference type="NCBI Taxonomy" id="287930"/>
    <lineage>
        <taxon>Bacteria</taxon>
        <taxon>Bacillati</taxon>
        <taxon>Actinomycetota</taxon>
        <taxon>Actinomycetes</taxon>
        <taxon>Micrococcales</taxon>
        <taxon>Micrococcaceae</taxon>
        <taxon>Yaniella</taxon>
    </lineage>
</organism>
<dbReference type="EMBL" id="BAAAMN010000063">
    <property type="protein sequence ID" value="GAA2045525.1"/>
    <property type="molecule type" value="Genomic_DNA"/>
</dbReference>
<evidence type="ECO:0000256" key="1">
    <source>
        <dbReference type="SAM" id="MobiDB-lite"/>
    </source>
</evidence>
<gene>
    <name evidence="2" type="ORF">GCM10009720_28000</name>
</gene>
<dbReference type="InterPro" id="IPR051839">
    <property type="entry name" value="RD_transcriptional_regulator"/>
</dbReference>
<dbReference type="SUPFAM" id="SSF46689">
    <property type="entry name" value="Homeodomain-like"/>
    <property type="match status" value="1"/>
</dbReference>
<comment type="caution">
    <text evidence="2">The sequence shown here is derived from an EMBL/GenBank/DDBJ whole genome shotgun (WGS) entry which is preliminary data.</text>
</comment>
<dbReference type="PANTHER" id="PTHR33215:SF13">
    <property type="entry name" value="PROTEIN DISTAL ANTENNA"/>
    <property type="match status" value="1"/>
</dbReference>
<dbReference type="Gene3D" id="1.10.10.60">
    <property type="entry name" value="Homeodomain-like"/>
    <property type="match status" value="1"/>
</dbReference>
<evidence type="ECO:0000313" key="2">
    <source>
        <dbReference type="EMBL" id="GAA2045525.1"/>
    </source>
</evidence>
<dbReference type="PANTHER" id="PTHR33215">
    <property type="entry name" value="PROTEIN DISTAL ANTENNA"/>
    <property type="match status" value="1"/>
</dbReference>
<name>A0ABP5GJ21_9MICC</name>
<dbReference type="InterPro" id="IPR009057">
    <property type="entry name" value="Homeodomain-like_sf"/>
</dbReference>
<reference evidence="3" key="1">
    <citation type="journal article" date="2019" name="Int. J. Syst. Evol. Microbiol.">
        <title>The Global Catalogue of Microorganisms (GCM) 10K type strain sequencing project: providing services to taxonomists for standard genome sequencing and annotation.</title>
        <authorList>
            <consortium name="The Broad Institute Genomics Platform"/>
            <consortium name="The Broad Institute Genome Sequencing Center for Infectious Disease"/>
            <person name="Wu L."/>
            <person name="Ma J."/>
        </authorList>
    </citation>
    <scope>NUCLEOTIDE SEQUENCE [LARGE SCALE GENOMIC DNA]</scope>
    <source>
        <strain evidence="3">JCM 13595</strain>
    </source>
</reference>